<evidence type="ECO:0000256" key="1">
    <source>
        <dbReference type="SAM" id="Coils"/>
    </source>
</evidence>
<evidence type="ECO:0000313" key="3">
    <source>
        <dbReference type="Proteomes" id="UP000053841"/>
    </source>
</evidence>
<gene>
    <name evidence="2" type="ORF">COCCADRAFT_34923</name>
</gene>
<dbReference type="KEGG" id="bze:COCCADRAFT_34923"/>
<dbReference type="Proteomes" id="UP000053841">
    <property type="component" value="Unassembled WGS sequence"/>
</dbReference>
<keyword evidence="1" id="KW-0175">Coiled coil</keyword>
<proteinExistence type="predicted"/>
<keyword evidence="3" id="KW-1185">Reference proteome</keyword>
<name>W6Y7E7_COCC2</name>
<organism evidence="2 3">
    <name type="scientific">Cochliobolus carbonum (strain 26-R-13)</name>
    <name type="common">Maize leaf spot fungus</name>
    <name type="synonym">Bipolaris zeicola</name>
    <dbReference type="NCBI Taxonomy" id="930089"/>
    <lineage>
        <taxon>Eukaryota</taxon>
        <taxon>Fungi</taxon>
        <taxon>Dikarya</taxon>
        <taxon>Ascomycota</taxon>
        <taxon>Pezizomycotina</taxon>
        <taxon>Dothideomycetes</taxon>
        <taxon>Pleosporomycetidae</taxon>
        <taxon>Pleosporales</taxon>
        <taxon>Pleosporineae</taxon>
        <taxon>Pleosporaceae</taxon>
        <taxon>Bipolaris</taxon>
    </lineage>
</organism>
<feature type="coiled-coil region" evidence="1">
    <location>
        <begin position="171"/>
        <end position="278"/>
    </location>
</feature>
<dbReference type="EMBL" id="KI964573">
    <property type="protein sequence ID" value="EUC35542.1"/>
    <property type="molecule type" value="Genomic_DNA"/>
</dbReference>
<dbReference type="GeneID" id="19147872"/>
<evidence type="ECO:0000313" key="2">
    <source>
        <dbReference type="EMBL" id="EUC35542.1"/>
    </source>
</evidence>
<sequence>MFYSQVVPLLVSHLTEMVPKIDVERVNGTSDGKDGAESHPELCKEAVKQPTLTEKRQSSSWLGMNELQLEIQRLTSDIDTRNAYTWSLERDHAKAASVVLENEVLRKKVDELIKNMEIKDAELYTLKNAMASSAETTEEAKHMRAQMEAFAYSNNKLRETIAKHIAQANDVTRLQASVSDLQAKLNAEEDTNKRLTTTLSENTDTIKDITRVSDVLRAQNKSLVSKVNGLQEDLDSTEKARDGHYKNYTQTLQHCNTLQQETAALKEEKRALVEKLNNQLHNLGGWVTDLDLMQEEIRIYVCPHDDLRTIYPATAKITQMKKAWMIASEIWKLCDSENKFLKAYETSRQSILEHHRAHERAQHKNGHCRKRIKAAFEELDQKRQFCTKYN</sequence>
<dbReference type="RefSeq" id="XP_007710126.1">
    <property type="nucleotide sequence ID" value="XM_007711936.1"/>
</dbReference>
<protein>
    <submittedName>
        <fullName evidence="2">Uncharacterized protein</fullName>
    </submittedName>
</protein>
<dbReference type="HOGENOM" id="CLU_739679_0_0_1"/>
<reference evidence="2 3" key="1">
    <citation type="journal article" date="2013" name="PLoS Genet.">
        <title>Comparative genome structure, secondary metabolite, and effector coding capacity across Cochliobolus pathogens.</title>
        <authorList>
            <person name="Condon B.J."/>
            <person name="Leng Y."/>
            <person name="Wu D."/>
            <person name="Bushley K.E."/>
            <person name="Ohm R.A."/>
            <person name="Otillar R."/>
            <person name="Martin J."/>
            <person name="Schackwitz W."/>
            <person name="Grimwood J."/>
            <person name="MohdZainudin N."/>
            <person name="Xue C."/>
            <person name="Wang R."/>
            <person name="Manning V.A."/>
            <person name="Dhillon B."/>
            <person name="Tu Z.J."/>
            <person name="Steffenson B.J."/>
            <person name="Salamov A."/>
            <person name="Sun H."/>
            <person name="Lowry S."/>
            <person name="LaButti K."/>
            <person name="Han J."/>
            <person name="Copeland A."/>
            <person name="Lindquist E."/>
            <person name="Barry K."/>
            <person name="Schmutz J."/>
            <person name="Baker S.E."/>
            <person name="Ciuffetti L.M."/>
            <person name="Grigoriev I.V."/>
            <person name="Zhong S."/>
            <person name="Turgeon B.G."/>
        </authorList>
    </citation>
    <scope>NUCLEOTIDE SEQUENCE [LARGE SCALE GENOMIC DNA]</scope>
    <source>
        <strain evidence="2 3">26-R-13</strain>
    </source>
</reference>
<dbReference type="AlphaFoldDB" id="W6Y7E7"/>
<dbReference type="OrthoDB" id="3689429at2759"/>
<accession>W6Y7E7</accession>